<keyword evidence="2" id="KW-0677">Repeat</keyword>
<dbReference type="SUPFAM" id="SSF50978">
    <property type="entry name" value="WD40 repeat-like"/>
    <property type="match status" value="1"/>
</dbReference>
<name>A0AA87ZRL4_FICCA</name>
<evidence type="ECO:0000313" key="5">
    <source>
        <dbReference type="Proteomes" id="UP001187192"/>
    </source>
</evidence>
<accession>A0AA87ZRL4</accession>
<dbReference type="PROSITE" id="PS50294">
    <property type="entry name" value="WD_REPEATS_REGION"/>
    <property type="match status" value="3"/>
</dbReference>
<keyword evidence="1 3" id="KW-0853">WD repeat</keyword>
<dbReference type="SMART" id="SM00320">
    <property type="entry name" value="WD40"/>
    <property type="match status" value="6"/>
</dbReference>
<evidence type="ECO:0000313" key="4">
    <source>
        <dbReference type="EMBL" id="GMN31396.1"/>
    </source>
</evidence>
<comment type="caution">
    <text evidence="4">The sequence shown here is derived from an EMBL/GenBank/DDBJ whole genome shotgun (WGS) entry which is preliminary data.</text>
</comment>
<feature type="repeat" description="WD" evidence="3">
    <location>
        <begin position="372"/>
        <end position="404"/>
    </location>
</feature>
<evidence type="ECO:0000256" key="3">
    <source>
        <dbReference type="PROSITE-ProRule" id="PRU00221"/>
    </source>
</evidence>
<dbReference type="PANTHER" id="PTHR14221">
    <property type="entry name" value="WD REPEAT DOMAIN 44"/>
    <property type="match status" value="1"/>
</dbReference>
<dbReference type="InterPro" id="IPR036322">
    <property type="entry name" value="WD40_repeat_dom_sf"/>
</dbReference>
<dbReference type="PANTHER" id="PTHR14221:SF5">
    <property type="entry name" value="TRANSDUCIN_WD40 REPEAT-LIKE SUPERFAMILY PROTEIN"/>
    <property type="match status" value="1"/>
</dbReference>
<feature type="repeat" description="WD" evidence="3">
    <location>
        <begin position="269"/>
        <end position="310"/>
    </location>
</feature>
<gene>
    <name evidence="4" type="ORF">TIFTF001_003224</name>
</gene>
<organism evidence="4 5">
    <name type="scientific">Ficus carica</name>
    <name type="common">Common fig</name>
    <dbReference type="NCBI Taxonomy" id="3494"/>
    <lineage>
        <taxon>Eukaryota</taxon>
        <taxon>Viridiplantae</taxon>
        <taxon>Streptophyta</taxon>
        <taxon>Embryophyta</taxon>
        <taxon>Tracheophyta</taxon>
        <taxon>Spermatophyta</taxon>
        <taxon>Magnoliopsida</taxon>
        <taxon>eudicotyledons</taxon>
        <taxon>Gunneridae</taxon>
        <taxon>Pentapetalae</taxon>
        <taxon>rosids</taxon>
        <taxon>fabids</taxon>
        <taxon>Rosales</taxon>
        <taxon>Moraceae</taxon>
        <taxon>Ficeae</taxon>
        <taxon>Ficus</taxon>
    </lineage>
</organism>
<proteinExistence type="predicted"/>
<keyword evidence="5" id="KW-1185">Reference proteome</keyword>
<evidence type="ECO:0000256" key="1">
    <source>
        <dbReference type="ARBA" id="ARBA00022574"/>
    </source>
</evidence>
<dbReference type="InterPro" id="IPR001680">
    <property type="entry name" value="WD40_rpt"/>
</dbReference>
<dbReference type="PROSITE" id="PS50082">
    <property type="entry name" value="WD_REPEATS_2"/>
    <property type="match status" value="4"/>
</dbReference>
<dbReference type="Proteomes" id="UP001187192">
    <property type="component" value="Unassembled WGS sequence"/>
</dbReference>
<sequence>MMGNFCDEREREDQFYDAREDLSSVSDWDSDCSDDCKTSVSSRLRYEVWAEKLGGVMERRRKFLKWMGLDSDQDLITKEDTRRGVSCDEIELDVDRVKENSGAVLRTSASEEGISLSESCSVSSSSNEALDSATNGSLLDNLLCKFRNSNHRSEFDKEEFGQGRMVGRLCVGRSEQSVSAEELRRDHKLSLSVEDGSTTSHIVDVGKKVKRGWLRRLGIGMCVVDANGDAVLSPGNVQAMEGTGMQRVQVYPHRKRTKELSSLHAGQEFKAHEGSILKMKFSLDGHYLASAGEDGIVRVWKVNEDERSNQFDIAGDSSCQYFTIDHLSKIDSLEVDKEKHCKVNKLKRSSDSACAIFPPKIFNILDKPLHEFRGHSSEVLDLSWSSKGFLLSSSVDNTVRLWQVGCDRCLRMANLLIVEVDVVTCVDFNPLDDNYFISGSIDGKVRIWEVRRCRVVDYIDIREIVTAVSYRPDGKGGIVGSMIGTCLFYNIIDNRLQLDAQICLQGKKKSPGKRITGFQFTPSDPSKVMVTSADSLVRIVCGNNVICKFRGLRNSGSQMSASFTSDGKHVVSATEDSNVYIWNYTNQDKTSSRTKKIWSSESFLSHNASIAIPWCGAKATPDAIPSPTLIGDTRGTGLVNGQRHPNLDEHLEHKAPISSPDCFSSSGFLESLPRGTATWPEEKLVSSSPLAISPTMLTSKLRFLKSALQSMSGSPHMWGHVIVTAGWDGRIRTFLNYGLPIRI</sequence>
<evidence type="ECO:0000256" key="2">
    <source>
        <dbReference type="ARBA" id="ARBA00022737"/>
    </source>
</evidence>
<dbReference type="InterPro" id="IPR020472">
    <property type="entry name" value="WD40_PAC1"/>
</dbReference>
<reference evidence="4" key="1">
    <citation type="submission" date="2023-07" db="EMBL/GenBank/DDBJ databases">
        <title>draft genome sequence of fig (Ficus carica).</title>
        <authorList>
            <person name="Takahashi T."/>
            <person name="Nishimura K."/>
        </authorList>
    </citation>
    <scope>NUCLEOTIDE SEQUENCE</scope>
</reference>
<dbReference type="Pfam" id="PF00400">
    <property type="entry name" value="WD40"/>
    <property type="match status" value="4"/>
</dbReference>
<feature type="repeat" description="WD" evidence="3">
    <location>
        <begin position="416"/>
        <end position="458"/>
    </location>
</feature>
<dbReference type="InterPro" id="IPR015943">
    <property type="entry name" value="WD40/YVTN_repeat-like_dom_sf"/>
</dbReference>
<dbReference type="Gene3D" id="2.130.10.10">
    <property type="entry name" value="YVTN repeat-like/Quinoprotein amine dehydrogenase"/>
    <property type="match status" value="2"/>
</dbReference>
<dbReference type="AlphaFoldDB" id="A0AA87ZRL4"/>
<feature type="repeat" description="WD" evidence="3">
    <location>
        <begin position="560"/>
        <end position="592"/>
    </location>
</feature>
<dbReference type="InterPro" id="IPR040324">
    <property type="entry name" value="WDR44/Dgr2"/>
</dbReference>
<dbReference type="PRINTS" id="PR00320">
    <property type="entry name" value="GPROTEINBRPT"/>
</dbReference>
<protein>
    <submittedName>
        <fullName evidence="4">Uncharacterized protein</fullName>
    </submittedName>
</protein>
<dbReference type="EMBL" id="BTGU01000003">
    <property type="protein sequence ID" value="GMN31396.1"/>
    <property type="molecule type" value="Genomic_DNA"/>
</dbReference>